<organism evidence="2 3">
    <name type="scientific">Rhodopseudomonas palustris</name>
    <dbReference type="NCBI Taxonomy" id="1076"/>
    <lineage>
        <taxon>Bacteria</taxon>
        <taxon>Pseudomonadati</taxon>
        <taxon>Pseudomonadota</taxon>
        <taxon>Alphaproteobacteria</taxon>
        <taxon>Hyphomicrobiales</taxon>
        <taxon>Nitrobacteraceae</taxon>
        <taxon>Rhodopseudomonas</taxon>
    </lineage>
</organism>
<dbReference type="RefSeq" id="WP_044416155.1">
    <property type="nucleotide sequence ID" value="NZ_JXXE01000517.1"/>
</dbReference>
<name>A0A0D7EBC5_RHOPL</name>
<keyword evidence="2" id="KW-0830">Ubiquinone</keyword>
<reference evidence="2 3" key="1">
    <citation type="submission" date="2014-11" db="EMBL/GenBank/DDBJ databases">
        <title>Genomics and ecophysiology of heterotrophic nitrogen fixing bacteria isolated from estuarine surface water.</title>
        <authorList>
            <person name="Bentzon-Tilia M."/>
            <person name="Severin I."/>
            <person name="Hansen L.H."/>
            <person name="Riemann L."/>
        </authorList>
    </citation>
    <scope>NUCLEOTIDE SEQUENCE [LARGE SCALE GENOMIC DNA]</scope>
    <source>
        <strain evidence="2 3">BAL398</strain>
    </source>
</reference>
<comment type="caution">
    <text evidence="2">The sequence shown here is derived from an EMBL/GenBank/DDBJ whole genome shotgun (WGS) entry which is preliminary data.</text>
</comment>
<dbReference type="AlphaFoldDB" id="A0A0D7EBC5"/>
<dbReference type="Proteomes" id="UP000032515">
    <property type="component" value="Unassembled WGS sequence"/>
</dbReference>
<dbReference type="EMBL" id="JXXE01000517">
    <property type="protein sequence ID" value="KIZ37936.1"/>
    <property type="molecule type" value="Genomic_DNA"/>
</dbReference>
<proteinExistence type="predicted"/>
<evidence type="ECO:0000259" key="1">
    <source>
        <dbReference type="Pfam" id="PF08547"/>
    </source>
</evidence>
<evidence type="ECO:0000313" key="3">
    <source>
        <dbReference type="Proteomes" id="UP000032515"/>
    </source>
</evidence>
<gene>
    <name evidence="2" type="ORF">OO17_23230</name>
</gene>
<dbReference type="Pfam" id="PF08547">
    <property type="entry name" value="CIA30"/>
    <property type="match status" value="1"/>
</dbReference>
<protein>
    <submittedName>
        <fullName evidence="2">NADH:ubiquinone oxidoreductase</fullName>
    </submittedName>
</protein>
<sequence>MTPGELWPATGALCWRLVTDAVMGGVSRGSIAEMAIAGRDAVQMCGRVSTENNGGFIQIALDLAPDGGAIDASGLTGIVLDVFGTGERYGAHLRSTDLDRPQQSYRQEFVAPSQWTTIELPFAQFAPHRTDAPLNIARLRR</sequence>
<dbReference type="OrthoDB" id="442188at2"/>
<feature type="domain" description="NADH:ubiquinone oxidoreductase intermediate-associated protein 30" evidence="1">
    <location>
        <begin position="14"/>
        <end position="129"/>
    </location>
</feature>
<accession>A0A0D7EBC5</accession>
<dbReference type="SUPFAM" id="SSF49785">
    <property type="entry name" value="Galactose-binding domain-like"/>
    <property type="match status" value="1"/>
</dbReference>
<evidence type="ECO:0000313" key="2">
    <source>
        <dbReference type="EMBL" id="KIZ37936.1"/>
    </source>
</evidence>
<feature type="non-terminal residue" evidence="2">
    <location>
        <position position="141"/>
    </location>
</feature>
<dbReference type="InterPro" id="IPR008979">
    <property type="entry name" value="Galactose-bd-like_sf"/>
</dbReference>
<dbReference type="InterPro" id="IPR013857">
    <property type="entry name" value="NADH-UbQ_OxRdtase-assoc_prot30"/>
</dbReference>